<reference evidence="6" key="3">
    <citation type="submission" date="2025-09" db="UniProtKB">
        <authorList>
            <consortium name="Ensembl"/>
        </authorList>
    </citation>
    <scope>IDENTIFICATION</scope>
</reference>
<dbReference type="InParanoid" id="H2XLT1"/>
<dbReference type="GeneTree" id="ENSGT00940000163721"/>
<evidence type="ECO:0000256" key="4">
    <source>
        <dbReference type="PROSITE-ProRule" id="PRU00175"/>
    </source>
</evidence>
<dbReference type="PANTHER" id="PTHR46359">
    <property type="entry name" value="GEO07743P1"/>
    <property type="match status" value="1"/>
</dbReference>
<dbReference type="SUPFAM" id="SSF57850">
    <property type="entry name" value="RING/U-box"/>
    <property type="match status" value="1"/>
</dbReference>
<dbReference type="OMA" id="IRECCIC"/>
<gene>
    <name evidence="6" type="primary">LOC101242557</name>
</gene>
<proteinExistence type="predicted"/>
<dbReference type="SMART" id="SM00184">
    <property type="entry name" value="RING"/>
    <property type="match status" value="1"/>
</dbReference>
<dbReference type="Proteomes" id="UP000008144">
    <property type="component" value="Unassembled WGS sequence"/>
</dbReference>
<protein>
    <submittedName>
        <fullName evidence="6">RING finger protein 11</fullName>
    </submittedName>
</protein>
<organism evidence="6 7">
    <name type="scientific">Ciona intestinalis</name>
    <name type="common">Transparent sea squirt</name>
    <name type="synonym">Ascidia intestinalis</name>
    <dbReference type="NCBI Taxonomy" id="7719"/>
    <lineage>
        <taxon>Eukaryota</taxon>
        <taxon>Metazoa</taxon>
        <taxon>Chordata</taxon>
        <taxon>Tunicata</taxon>
        <taxon>Ascidiacea</taxon>
        <taxon>Phlebobranchia</taxon>
        <taxon>Cionidae</taxon>
        <taxon>Ciona</taxon>
    </lineage>
</organism>
<name>H2XLT1_CIOIN</name>
<accession>H2XLT1</accession>
<reference evidence="7" key="1">
    <citation type="journal article" date="2002" name="Science">
        <title>The draft genome of Ciona intestinalis: insights into chordate and vertebrate origins.</title>
        <authorList>
            <person name="Dehal P."/>
            <person name="Satou Y."/>
            <person name="Campbell R.K."/>
            <person name="Chapman J."/>
            <person name="Degnan B."/>
            <person name="De Tomaso A."/>
            <person name="Davidson B."/>
            <person name="Di Gregorio A."/>
            <person name="Gelpke M."/>
            <person name="Goodstein D.M."/>
            <person name="Harafuji N."/>
            <person name="Hastings K.E."/>
            <person name="Ho I."/>
            <person name="Hotta K."/>
            <person name="Huang W."/>
            <person name="Kawashima T."/>
            <person name="Lemaire P."/>
            <person name="Martinez D."/>
            <person name="Meinertzhagen I.A."/>
            <person name="Necula S."/>
            <person name="Nonaka M."/>
            <person name="Putnam N."/>
            <person name="Rash S."/>
            <person name="Saiga H."/>
            <person name="Satake M."/>
            <person name="Terry A."/>
            <person name="Yamada L."/>
            <person name="Wang H.G."/>
            <person name="Awazu S."/>
            <person name="Azumi K."/>
            <person name="Boore J."/>
            <person name="Branno M."/>
            <person name="Chin-Bow S."/>
            <person name="DeSantis R."/>
            <person name="Doyle S."/>
            <person name="Francino P."/>
            <person name="Keys D.N."/>
            <person name="Haga S."/>
            <person name="Hayashi H."/>
            <person name="Hino K."/>
            <person name="Imai K.S."/>
            <person name="Inaba K."/>
            <person name="Kano S."/>
            <person name="Kobayashi K."/>
            <person name="Kobayashi M."/>
            <person name="Lee B.I."/>
            <person name="Makabe K.W."/>
            <person name="Manohar C."/>
            <person name="Matassi G."/>
            <person name="Medina M."/>
            <person name="Mochizuki Y."/>
            <person name="Mount S."/>
            <person name="Morishita T."/>
            <person name="Miura S."/>
            <person name="Nakayama A."/>
            <person name="Nishizaka S."/>
            <person name="Nomoto H."/>
            <person name="Ohta F."/>
            <person name="Oishi K."/>
            <person name="Rigoutsos I."/>
            <person name="Sano M."/>
            <person name="Sasaki A."/>
            <person name="Sasakura Y."/>
            <person name="Shoguchi E."/>
            <person name="Shin-i T."/>
            <person name="Spagnuolo A."/>
            <person name="Stainier D."/>
            <person name="Suzuki M.M."/>
            <person name="Tassy O."/>
            <person name="Takatori N."/>
            <person name="Tokuoka M."/>
            <person name="Yagi K."/>
            <person name="Yoshizaki F."/>
            <person name="Wada S."/>
            <person name="Zhang C."/>
            <person name="Hyatt P.D."/>
            <person name="Larimer F."/>
            <person name="Detter C."/>
            <person name="Doggett N."/>
            <person name="Glavina T."/>
            <person name="Hawkins T."/>
            <person name="Richardson P."/>
            <person name="Lucas S."/>
            <person name="Kohara Y."/>
            <person name="Levine M."/>
            <person name="Satoh N."/>
            <person name="Rokhsar D.S."/>
        </authorList>
    </citation>
    <scope>NUCLEOTIDE SEQUENCE [LARGE SCALE GENOMIC DNA]</scope>
</reference>
<dbReference type="InterPro" id="IPR052804">
    <property type="entry name" value="UEC_component"/>
</dbReference>
<evidence type="ECO:0000256" key="3">
    <source>
        <dbReference type="ARBA" id="ARBA00022833"/>
    </source>
</evidence>
<dbReference type="InterPro" id="IPR013083">
    <property type="entry name" value="Znf_RING/FYVE/PHD"/>
</dbReference>
<keyword evidence="7" id="KW-1185">Reference proteome</keyword>
<evidence type="ECO:0000256" key="2">
    <source>
        <dbReference type="ARBA" id="ARBA00022771"/>
    </source>
</evidence>
<keyword evidence="1" id="KW-0479">Metal-binding</keyword>
<reference evidence="6" key="2">
    <citation type="submission" date="2025-08" db="UniProtKB">
        <authorList>
            <consortium name="Ensembl"/>
        </authorList>
    </citation>
    <scope>IDENTIFICATION</scope>
</reference>
<dbReference type="Pfam" id="PF13639">
    <property type="entry name" value="zf-RING_2"/>
    <property type="match status" value="1"/>
</dbReference>
<evidence type="ECO:0000259" key="5">
    <source>
        <dbReference type="PROSITE" id="PS50089"/>
    </source>
</evidence>
<feature type="domain" description="RING-type" evidence="5">
    <location>
        <begin position="6"/>
        <end position="46"/>
    </location>
</feature>
<dbReference type="PROSITE" id="PS50089">
    <property type="entry name" value="ZF_RING_2"/>
    <property type="match status" value="1"/>
</dbReference>
<dbReference type="InterPro" id="IPR001841">
    <property type="entry name" value="Znf_RING"/>
</dbReference>
<keyword evidence="3" id="KW-0862">Zinc</keyword>
<evidence type="ECO:0000313" key="7">
    <source>
        <dbReference type="Proteomes" id="UP000008144"/>
    </source>
</evidence>
<dbReference type="AlphaFoldDB" id="H2XLT1"/>
<dbReference type="STRING" id="7719.ENSCINP00000030613"/>
<dbReference type="PANTHER" id="PTHR46359:SF1">
    <property type="entry name" value="RING FINGER PROTEIN 11"/>
    <property type="match status" value="1"/>
</dbReference>
<evidence type="ECO:0000256" key="1">
    <source>
        <dbReference type="ARBA" id="ARBA00022723"/>
    </source>
</evidence>
<dbReference type="GO" id="GO:0008270">
    <property type="term" value="F:zinc ion binding"/>
    <property type="evidence" value="ECO:0007669"/>
    <property type="project" value="UniProtKB-KW"/>
</dbReference>
<evidence type="ECO:0000313" key="6">
    <source>
        <dbReference type="Ensembl" id="ENSCINP00000030613.1"/>
    </source>
</evidence>
<keyword evidence="2 4" id="KW-0863">Zinc-finger</keyword>
<sequence length="62" mass="7372">MKIRECCICMVDFEQNEPIRYLPCMHYYHLSCIDDWLMRSFTCPTCMEPVDAALLSSYDNQP</sequence>
<dbReference type="Gene3D" id="3.30.40.10">
    <property type="entry name" value="Zinc/RING finger domain, C3HC4 (zinc finger)"/>
    <property type="match status" value="1"/>
</dbReference>
<dbReference type="HOGENOM" id="CLU_013137_21_5_1"/>
<dbReference type="Ensembl" id="ENSCINT00000035614.1">
    <property type="protein sequence ID" value="ENSCINP00000030613.1"/>
    <property type="gene ID" value="ENSCING00000019758.1"/>
</dbReference>